<dbReference type="EMBL" id="JAGTPW010000037">
    <property type="protein sequence ID" value="MBR8645475.1"/>
    <property type="molecule type" value="Genomic_DNA"/>
</dbReference>
<organism evidence="1 2">
    <name type="scientific">Peribacillus frigoritolerans</name>
    <dbReference type="NCBI Taxonomy" id="450367"/>
    <lineage>
        <taxon>Bacteria</taxon>
        <taxon>Bacillati</taxon>
        <taxon>Bacillota</taxon>
        <taxon>Bacilli</taxon>
        <taxon>Bacillales</taxon>
        <taxon>Bacillaceae</taxon>
        <taxon>Peribacillus</taxon>
    </lineage>
</organism>
<dbReference type="Gene3D" id="1.20.140.70">
    <property type="entry name" value="Oligopeptidase f, N-terminal domain"/>
    <property type="match status" value="1"/>
</dbReference>
<gene>
    <name evidence="1" type="ORF">KEH51_19225</name>
</gene>
<evidence type="ECO:0000313" key="2">
    <source>
        <dbReference type="Proteomes" id="UP000680045"/>
    </source>
</evidence>
<comment type="caution">
    <text evidence="1">The sequence shown here is derived from an EMBL/GenBank/DDBJ whole genome shotgun (WGS) entry which is preliminary data.</text>
</comment>
<name>A0A941FPX0_9BACI</name>
<accession>A0A941FPX0</accession>
<proteinExistence type="predicted"/>
<evidence type="ECO:0000313" key="1">
    <source>
        <dbReference type="EMBL" id="MBR8645475.1"/>
    </source>
</evidence>
<sequence>MLQADLDTRVTSSQALLDRAGKLGQKISNASAFFMPFLLSLEEQTLKRVHKRSRGFEIF</sequence>
<protein>
    <submittedName>
        <fullName evidence="1">Uncharacterized protein</fullName>
    </submittedName>
</protein>
<dbReference type="Proteomes" id="UP000680045">
    <property type="component" value="Unassembled WGS sequence"/>
</dbReference>
<dbReference type="AlphaFoldDB" id="A0A941FPX0"/>
<reference evidence="1" key="1">
    <citation type="submission" date="2021-04" db="EMBL/GenBank/DDBJ databases">
        <title>Whole genome sequencing of Enterococci isolates from hospitalized patients.</title>
        <authorList>
            <person name="Ogoti B.M."/>
            <person name="Onyambu F.G."/>
        </authorList>
    </citation>
    <scope>NUCLEOTIDE SEQUENCE</scope>
    <source>
        <strain evidence="1">242</strain>
    </source>
</reference>